<evidence type="ECO:0000313" key="1">
    <source>
        <dbReference type="EMBL" id="GLT18079.1"/>
    </source>
</evidence>
<reference evidence="2" key="1">
    <citation type="journal article" date="2019" name="Int. J. Syst. Evol. Microbiol.">
        <title>The Global Catalogue of Microorganisms (GCM) 10K type strain sequencing project: providing services to taxonomists for standard genome sequencing and annotation.</title>
        <authorList>
            <consortium name="The Broad Institute Genomics Platform"/>
            <consortium name="The Broad Institute Genome Sequencing Center for Infectious Disease"/>
            <person name="Wu L."/>
            <person name="Ma J."/>
        </authorList>
    </citation>
    <scope>NUCLEOTIDE SEQUENCE [LARGE SCALE GENOMIC DNA]</scope>
    <source>
        <strain evidence="2">NBRC 108723</strain>
    </source>
</reference>
<organism evidence="1 2">
    <name type="scientific">Vibrio zhanjiangensis</name>
    <dbReference type="NCBI Taxonomy" id="1046128"/>
    <lineage>
        <taxon>Bacteria</taxon>
        <taxon>Pseudomonadati</taxon>
        <taxon>Pseudomonadota</taxon>
        <taxon>Gammaproteobacteria</taxon>
        <taxon>Vibrionales</taxon>
        <taxon>Vibrionaceae</taxon>
        <taxon>Vibrio</taxon>
    </lineage>
</organism>
<name>A0ABQ6EZ62_9VIBR</name>
<sequence>MIAGKVDCKVYPYHPDCRGINTNLTEGVEGLGAGYEQALALLADDKAQVISFISTHMNTELMFSLQGLVASFGLIGEYLARIA</sequence>
<protein>
    <submittedName>
        <fullName evidence="1">Uncharacterized protein</fullName>
    </submittedName>
</protein>
<keyword evidence="2" id="KW-1185">Reference proteome</keyword>
<comment type="caution">
    <text evidence="1">The sequence shown here is derived from an EMBL/GenBank/DDBJ whole genome shotgun (WGS) entry which is preliminary data.</text>
</comment>
<evidence type="ECO:0000313" key="2">
    <source>
        <dbReference type="Proteomes" id="UP001157138"/>
    </source>
</evidence>
<dbReference type="EMBL" id="BSPW01000034">
    <property type="protein sequence ID" value="GLT18079.1"/>
    <property type="molecule type" value="Genomic_DNA"/>
</dbReference>
<gene>
    <name evidence="1" type="ORF">GCM10007938_18570</name>
</gene>
<dbReference type="RefSeq" id="WP_284191976.1">
    <property type="nucleotide sequence ID" value="NZ_BSPW01000034.1"/>
</dbReference>
<proteinExistence type="predicted"/>
<accession>A0ABQ6EZ62</accession>
<dbReference type="Proteomes" id="UP001157138">
    <property type="component" value="Unassembled WGS sequence"/>
</dbReference>